<gene>
    <name evidence="1" type="ORF">HNP46_005793</name>
</gene>
<name>A0A7W7P3P9_PSENT</name>
<proteinExistence type="predicted"/>
<dbReference type="EMBL" id="JACHLI010000032">
    <property type="protein sequence ID" value="MBB4866886.1"/>
    <property type="molecule type" value="Genomic_DNA"/>
</dbReference>
<comment type="caution">
    <text evidence="1">The sequence shown here is derived from an EMBL/GenBank/DDBJ whole genome shotgun (WGS) entry which is preliminary data.</text>
</comment>
<organism evidence="1 2">
    <name type="scientific">Pseudomonas nitroreducens</name>
    <dbReference type="NCBI Taxonomy" id="46680"/>
    <lineage>
        <taxon>Bacteria</taxon>
        <taxon>Pseudomonadati</taxon>
        <taxon>Pseudomonadota</taxon>
        <taxon>Gammaproteobacteria</taxon>
        <taxon>Pseudomonadales</taxon>
        <taxon>Pseudomonadaceae</taxon>
        <taxon>Pseudomonas</taxon>
    </lineage>
</organism>
<reference evidence="1 2" key="1">
    <citation type="submission" date="2020-08" db="EMBL/GenBank/DDBJ databases">
        <title>Functional genomics of gut bacteria from endangered species of beetles.</title>
        <authorList>
            <person name="Carlos-Shanley C."/>
        </authorList>
    </citation>
    <scope>NUCLEOTIDE SEQUENCE [LARGE SCALE GENOMIC DNA]</scope>
    <source>
        <strain evidence="1 2">S00179</strain>
    </source>
</reference>
<evidence type="ECO:0008006" key="3">
    <source>
        <dbReference type="Google" id="ProtNLM"/>
    </source>
</evidence>
<dbReference type="Proteomes" id="UP000566995">
    <property type="component" value="Unassembled WGS sequence"/>
</dbReference>
<protein>
    <recommendedName>
        <fullName evidence="3">Lipoprotein</fullName>
    </recommendedName>
</protein>
<evidence type="ECO:0000313" key="1">
    <source>
        <dbReference type="EMBL" id="MBB4866886.1"/>
    </source>
</evidence>
<sequence length="98" mass="10034">MKLSSFEIGCTALAGGMVIGAIGCKVVADKNEAHVSAMSASKVFEIDVTKLNLQAPGCVLRGEDGVAIDAEAFFKGAAKTPFRGSLTQACLAEQNAKG</sequence>
<dbReference type="AlphaFoldDB" id="A0A7W7P3P9"/>
<dbReference type="RefSeq" id="WP_184595833.1">
    <property type="nucleotide sequence ID" value="NZ_JACHLI010000032.1"/>
</dbReference>
<dbReference type="PROSITE" id="PS51257">
    <property type="entry name" value="PROKAR_LIPOPROTEIN"/>
    <property type="match status" value="1"/>
</dbReference>
<evidence type="ECO:0000313" key="2">
    <source>
        <dbReference type="Proteomes" id="UP000566995"/>
    </source>
</evidence>
<accession>A0A7W7P3P9</accession>